<dbReference type="PANTHER" id="PTHR37422">
    <property type="entry name" value="TEICHURONIC ACID BIOSYNTHESIS PROTEIN TUAE"/>
    <property type="match status" value="1"/>
</dbReference>
<feature type="transmembrane region" description="Helical" evidence="5">
    <location>
        <begin position="106"/>
        <end position="123"/>
    </location>
</feature>
<evidence type="ECO:0000256" key="1">
    <source>
        <dbReference type="ARBA" id="ARBA00004141"/>
    </source>
</evidence>
<dbReference type="Pfam" id="PF04932">
    <property type="entry name" value="Wzy_C"/>
    <property type="match status" value="1"/>
</dbReference>
<evidence type="ECO:0000256" key="4">
    <source>
        <dbReference type="ARBA" id="ARBA00023136"/>
    </source>
</evidence>
<name>A0AB39L918_9MICC</name>
<keyword evidence="7" id="KW-0436">Ligase</keyword>
<dbReference type="PANTHER" id="PTHR37422:SF23">
    <property type="entry name" value="TEICHURONIC ACID BIOSYNTHESIS PROTEIN TUAE"/>
    <property type="match status" value="1"/>
</dbReference>
<dbReference type="EMBL" id="CP163302">
    <property type="protein sequence ID" value="XDP46674.1"/>
    <property type="molecule type" value="Genomic_DNA"/>
</dbReference>
<feature type="transmembrane region" description="Helical" evidence="5">
    <location>
        <begin position="75"/>
        <end position="94"/>
    </location>
</feature>
<protein>
    <submittedName>
        <fullName evidence="7">O-antigen ligase family protein</fullName>
    </submittedName>
</protein>
<comment type="subcellular location">
    <subcellularLocation>
        <location evidence="1">Membrane</location>
        <topology evidence="1">Multi-pass membrane protein</topology>
    </subcellularLocation>
</comment>
<reference evidence="7" key="1">
    <citation type="submission" date="2024-07" db="EMBL/GenBank/DDBJ databases">
        <authorList>
            <person name="fu j."/>
        </authorList>
    </citation>
    <scope>NUCLEOTIDE SEQUENCE</scope>
    <source>
        <strain evidence="7">P10A9</strain>
    </source>
</reference>
<feature type="transmembrane region" description="Helical" evidence="5">
    <location>
        <begin position="216"/>
        <end position="231"/>
    </location>
</feature>
<feature type="domain" description="O-antigen ligase-related" evidence="6">
    <location>
        <begin position="222"/>
        <end position="348"/>
    </location>
</feature>
<feature type="transmembrane region" description="Helical" evidence="5">
    <location>
        <begin position="135"/>
        <end position="152"/>
    </location>
</feature>
<dbReference type="AlphaFoldDB" id="A0AB39L918"/>
<sequence length="441" mass="46614">MRGFAALRQHLDAVSMLTLFLLACAVPSYLSFTVIGSVGRPSVLVCLLMFAWWLAHQLQRPFAGHIELQPVRWMLLPFVGVVLASYIGAMFRGLPEAEVSPADNGLLRVLAWCGLFLVAHDGLRTWEHIVVLVRRVALAGGLMALLGLLQFGTKRSLLSWLVIPWMSGDYGGVDQRAGFVRAAGTATHPLEYGAVLSITLPLAVALAVADTKRGPVLRWGPAVLIASASILSVSRSALIAVVIATAVLAASWTARQRVIVAGVGTGLFAAVYFLVPGMAGTIVGMFSGAADDSSVASRVNGYDVAFGMVQRLPLFGRGFGTLMPSYVYLDNQYIGVVVELGLFGLAAVLALIIAGIVTPWRARRFSPDRLTEQIGAGVVASVSAGAVTLTFFDGLAFPLSSGFLFLVLGAAGAYRRISRAGRAWHAVGGSKAAAHPAEEMP</sequence>
<gene>
    <name evidence="7" type="ORF">AB5L97_06605</name>
</gene>
<feature type="transmembrane region" description="Helical" evidence="5">
    <location>
        <begin position="266"/>
        <end position="290"/>
    </location>
</feature>
<evidence type="ECO:0000256" key="3">
    <source>
        <dbReference type="ARBA" id="ARBA00022989"/>
    </source>
</evidence>
<keyword evidence="4 5" id="KW-0472">Membrane</keyword>
<dbReference type="KEGG" id="spue:AB5L97_06605"/>
<feature type="transmembrane region" description="Helical" evidence="5">
    <location>
        <begin position="333"/>
        <end position="358"/>
    </location>
</feature>
<evidence type="ECO:0000313" key="7">
    <source>
        <dbReference type="EMBL" id="XDP46674.1"/>
    </source>
</evidence>
<feature type="transmembrane region" description="Helical" evidence="5">
    <location>
        <begin position="395"/>
        <end position="414"/>
    </location>
</feature>
<feature type="transmembrane region" description="Helical" evidence="5">
    <location>
        <begin position="192"/>
        <end position="209"/>
    </location>
</feature>
<accession>A0AB39L918</accession>
<dbReference type="GO" id="GO:0016874">
    <property type="term" value="F:ligase activity"/>
    <property type="evidence" value="ECO:0007669"/>
    <property type="project" value="UniProtKB-KW"/>
</dbReference>
<keyword evidence="2 5" id="KW-0812">Transmembrane</keyword>
<organism evidence="7">
    <name type="scientific">Sinomonas puerhi</name>
    <dbReference type="NCBI Taxonomy" id="3238584"/>
    <lineage>
        <taxon>Bacteria</taxon>
        <taxon>Bacillati</taxon>
        <taxon>Actinomycetota</taxon>
        <taxon>Actinomycetes</taxon>
        <taxon>Micrococcales</taxon>
        <taxon>Micrococcaceae</taxon>
        <taxon>Sinomonas</taxon>
    </lineage>
</organism>
<feature type="transmembrane region" description="Helical" evidence="5">
    <location>
        <begin position="38"/>
        <end position="55"/>
    </location>
</feature>
<feature type="transmembrane region" description="Helical" evidence="5">
    <location>
        <begin position="370"/>
        <end position="389"/>
    </location>
</feature>
<evidence type="ECO:0000256" key="2">
    <source>
        <dbReference type="ARBA" id="ARBA00022692"/>
    </source>
</evidence>
<dbReference type="RefSeq" id="WP_369046946.1">
    <property type="nucleotide sequence ID" value="NZ_CP163302.1"/>
</dbReference>
<evidence type="ECO:0000256" key="5">
    <source>
        <dbReference type="SAM" id="Phobius"/>
    </source>
</evidence>
<evidence type="ECO:0000259" key="6">
    <source>
        <dbReference type="Pfam" id="PF04932"/>
    </source>
</evidence>
<dbReference type="GO" id="GO:0016020">
    <property type="term" value="C:membrane"/>
    <property type="evidence" value="ECO:0007669"/>
    <property type="project" value="UniProtKB-SubCell"/>
</dbReference>
<dbReference type="InterPro" id="IPR051533">
    <property type="entry name" value="WaaL-like"/>
</dbReference>
<dbReference type="PROSITE" id="PS51257">
    <property type="entry name" value="PROKAR_LIPOPROTEIN"/>
    <property type="match status" value="1"/>
</dbReference>
<feature type="transmembrane region" description="Helical" evidence="5">
    <location>
        <begin position="12"/>
        <end position="32"/>
    </location>
</feature>
<dbReference type="InterPro" id="IPR007016">
    <property type="entry name" value="O-antigen_ligase-rel_domated"/>
</dbReference>
<feature type="transmembrane region" description="Helical" evidence="5">
    <location>
        <begin position="237"/>
        <end position="254"/>
    </location>
</feature>
<proteinExistence type="predicted"/>
<keyword evidence="3 5" id="KW-1133">Transmembrane helix</keyword>